<dbReference type="PANTHER" id="PTHR30040:SF2">
    <property type="entry name" value="FAD:PROTEIN FMN TRANSFERASE"/>
    <property type="match status" value="1"/>
</dbReference>
<dbReference type="STRING" id="343013.SAMN04489707_103128"/>
<evidence type="ECO:0000256" key="1">
    <source>
        <dbReference type="ARBA" id="ARBA00011955"/>
    </source>
</evidence>
<evidence type="ECO:0000256" key="2">
    <source>
        <dbReference type="ARBA" id="ARBA00016337"/>
    </source>
</evidence>
<evidence type="ECO:0000256" key="11">
    <source>
        <dbReference type="PIRSR" id="PIRSR006268-2"/>
    </source>
</evidence>
<evidence type="ECO:0000256" key="8">
    <source>
        <dbReference type="ARBA" id="ARBA00031306"/>
    </source>
</evidence>
<feature type="binding site" evidence="11">
    <location>
        <position position="184"/>
    </location>
    <ligand>
        <name>Mg(2+)</name>
        <dbReference type="ChEBI" id="CHEBI:18420"/>
    </ligand>
</feature>
<protein>
    <recommendedName>
        <fullName evidence="2 10">FAD:protein FMN transferase</fullName>
        <ecNumber evidence="1 10">2.7.1.180</ecNumber>
    </recommendedName>
    <alternativeName>
        <fullName evidence="8 10">Flavin transferase</fullName>
    </alternativeName>
</protein>
<dbReference type="Proteomes" id="UP000183656">
    <property type="component" value="Unassembled WGS sequence"/>
</dbReference>
<gene>
    <name evidence="13" type="ORF">SAMN04489707_103128</name>
</gene>
<dbReference type="EC" id="2.7.1.180" evidence="1 10"/>
<keyword evidence="14" id="KW-1185">Reference proteome</keyword>
<keyword evidence="13" id="KW-0449">Lipoprotein</keyword>
<organism evidence="13 14">
    <name type="scientific">Paenacidovorax caeni</name>
    <dbReference type="NCBI Taxonomy" id="343013"/>
    <lineage>
        <taxon>Bacteria</taxon>
        <taxon>Pseudomonadati</taxon>
        <taxon>Pseudomonadota</taxon>
        <taxon>Betaproteobacteria</taxon>
        <taxon>Burkholderiales</taxon>
        <taxon>Comamonadaceae</taxon>
        <taxon>Paenacidovorax</taxon>
    </lineage>
</organism>
<dbReference type="SUPFAM" id="SSF143631">
    <property type="entry name" value="ApbE-like"/>
    <property type="match status" value="1"/>
</dbReference>
<dbReference type="Gene3D" id="3.10.520.10">
    <property type="entry name" value="ApbE-like domains"/>
    <property type="match status" value="1"/>
</dbReference>
<comment type="cofactor">
    <cofactor evidence="11">
        <name>Mg(2+)</name>
        <dbReference type="ChEBI" id="CHEBI:18420"/>
    </cofactor>
    <cofactor evidence="11">
        <name>Mn(2+)</name>
        <dbReference type="ChEBI" id="CHEBI:29035"/>
    </cofactor>
    <text evidence="11">Magnesium. Can also use manganese.</text>
</comment>
<dbReference type="OrthoDB" id="9778595at2"/>
<evidence type="ECO:0000256" key="4">
    <source>
        <dbReference type="ARBA" id="ARBA00022679"/>
    </source>
</evidence>
<dbReference type="EMBL" id="FPBX01000031">
    <property type="protein sequence ID" value="SFU88900.1"/>
    <property type="molecule type" value="Genomic_DNA"/>
</dbReference>
<feature type="chain" id="PRO_5039913615" description="FAD:protein FMN transferase" evidence="12">
    <location>
        <begin position="36"/>
        <end position="344"/>
    </location>
</feature>
<evidence type="ECO:0000256" key="9">
    <source>
        <dbReference type="ARBA" id="ARBA00048540"/>
    </source>
</evidence>
<evidence type="ECO:0000256" key="12">
    <source>
        <dbReference type="SAM" id="SignalP"/>
    </source>
</evidence>
<keyword evidence="3 10" id="KW-0285">Flavoprotein</keyword>
<dbReference type="AlphaFoldDB" id="A0A1I7JUN8"/>
<dbReference type="RefSeq" id="WP_054256829.1">
    <property type="nucleotide sequence ID" value="NZ_CYIG01000025.1"/>
</dbReference>
<keyword evidence="7 10" id="KW-0460">Magnesium</keyword>
<evidence type="ECO:0000256" key="10">
    <source>
        <dbReference type="PIRNR" id="PIRNR006268"/>
    </source>
</evidence>
<dbReference type="GO" id="GO:0016740">
    <property type="term" value="F:transferase activity"/>
    <property type="evidence" value="ECO:0007669"/>
    <property type="project" value="UniProtKB-UniRule"/>
</dbReference>
<reference evidence="13 14" key="1">
    <citation type="submission" date="2016-10" db="EMBL/GenBank/DDBJ databases">
        <authorList>
            <person name="de Groot N.N."/>
        </authorList>
    </citation>
    <scope>NUCLEOTIDE SEQUENCE [LARGE SCALE GENOMIC DNA]</scope>
    <source>
        <strain evidence="13 14">R-24608</strain>
    </source>
</reference>
<dbReference type="InterPro" id="IPR003374">
    <property type="entry name" value="ApbE-like_sf"/>
</dbReference>
<proteinExistence type="inferred from homology"/>
<keyword evidence="6 10" id="KW-0274">FAD</keyword>
<evidence type="ECO:0000313" key="13">
    <source>
        <dbReference type="EMBL" id="SFU88900.1"/>
    </source>
</evidence>
<comment type="catalytic activity">
    <reaction evidence="9 10">
        <text>L-threonyl-[protein] + FAD = FMN-L-threonyl-[protein] + AMP + H(+)</text>
        <dbReference type="Rhea" id="RHEA:36847"/>
        <dbReference type="Rhea" id="RHEA-COMP:11060"/>
        <dbReference type="Rhea" id="RHEA-COMP:11061"/>
        <dbReference type="ChEBI" id="CHEBI:15378"/>
        <dbReference type="ChEBI" id="CHEBI:30013"/>
        <dbReference type="ChEBI" id="CHEBI:57692"/>
        <dbReference type="ChEBI" id="CHEBI:74257"/>
        <dbReference type="ChEBI" id="CHEBI:456215"/>
        <dbReference type="EC" id="2.7.1.180"/>
    </reaction>
</comment>
<evidence type="ECO:0000313" key="14">
    <source>
        <dbReference type="Proteomes" id="UP000183656"/>
    </source>
</evidence>
<keyword evidence="4 10" id="KW-0808">Transferase</keyword>
<dbReference type="PIRSF" id="PIRSF006268">
    <property type="entry name" value="ApbE"/>
    <property type="match status" value="1"/>
</dbReference>
<keyword evidence="5 10" id="KW-0479">Metal-binding</keyword>
<dbReference type="Pfam" id="PF02424">
    <property type="entry name" value="ApbE"/>
    <property type="match status" value="1"/>
</dbReference>
<keyword evidence="12" id="KW-0732">Signal</keyword>
<accession>A0A1I7JUN8</accession>
<name>A0A1I7JUN8_9BURK</name>
<feature type="binding site" evidence="11">
    <location>
        <position position="300"/>
    </location>
    <ligand>
        <name>Mg(2+)</name>
        <dbReference type="ChEBI" id="CHEBI:18420"/>
    </ligand>
</feature>
<dbReference type="PANTHER" id="PTHR30040">
    <property type="entry name" value="THIAMINE BIOSYNTHESIS LIPOPROTEIN APBE"/>
    <property type="match status" value="1"/>
</dbReference>
<evidence type="ECO:0000256" key="3">
    <source>
        <dbReference type="ARBA" id="ARBA00022630"/>
    </source>
</evidence>
<comment type="similarity">
    <text evidence="10">Belongs to the ApbE family.</text>
</comment>
<evidence type="ECO:0000256" key="7">
    <source>
        <dbReference type="ARBA" id="ARBA00022842"/>
    </source>
</evidence>
<dbReference type="InterPro" id="IPR024932">
    <property type="entry name" value="ApbE"/>
</dbReference>
<feature type="signal peptide" evidence="12">
    <location>
        <begin position="1"/>
        <end position="35"/>
    </location>
</feature>
<dbReference type="GO" id="GO:0046872">
    <property type="term" value="F:metal ion binding"/>
    <property type="evidence" value="ECO:0007669"/>
    <property type="project" value="UniProtKB-UniRule"/>
</dbReference>
<sequence length="344" mass="35795">MTNALQSGRLSRRRFALALPLLGALPWAAYGSAVAAGPQRASRNLMGTRVDIVVDAPDARLAQAAIAKSFAEMQRLEALLSRYHADSVVRRIGAAAGHAPVPVVPEVLAVLHSAARMYRESAGAFDPTVGALDGWHFEPGQQAVPTPAAIAQALRRVDGQALRLDAQAGTAYLARPGMALDLGGIAKLPILAAGLRVLQHEGVENALLNGGGDVLTAGRLQGRPWRVGVRDPRAPAQLLGAIAIEGRAVVASSGDYERGFVRGGRRLHHVLDPHTGWPTTGVHGVALFARDVEAVNGWGTALMVQGAAAVPAWSARHPGVAVLAAAGDGTLWQSPDMAALLQAV</sequence>
<evidence type="ECO:0000256" key="6">
    <source>
        <dbReference type="ARBA" id="ARBA00022827"/>
    </source>
</evidence>
<evidence type="ECO:0000256" key="5">
    <source>
        <dbReference type="ARBA" id="ARBA00022723"/>
    </source>
</evidence>